<evidence type="ECO:0000256" key="1">
    <source>
        <dbReference type="SAM" id="MobiDB-lite"/>
    </source>
</evidence>
<dbReference type="Pfam" id="PF18849">
    <property type="entry name" value="baeRF_family7"/>
    <property type="match status" value="1"/>
</dbReference>
<feature type="region of interest" description="Disordered" evidence="1">
    <location>
        <begin position="180"/>
        <end position="205"/>
    </location>
</feature>
<reference evidence="2 3" key="1">
    <citation type="journal article" date="2020" name="ISME J.">
        <title>Comparative genomics reveals insights into cyanobacterial evolution and habitat adaptation.</title>
        <authorList>
            <person name="Chen M.Y."/>
            <person name="Teng W.K."/>
            <person name="Zhao L."/>
            <person name="Hu C.X."/>
            <person name="Zhou Y.K."/>
            <person name="Han B.P."/>
            <person name="Song L.R."/>
            <person name="Shu W.S."/>
        </authorList>
    </citation>
    <scope>NUCLEOTIDE SEQUENCE [LARGE SCALE GENOMIC DNA]</scope>
    <source>
        <strain evidence="2 3">FACHB-260</strain>
    </source>
</reference>
<proteinExistence type="predicted"/>
<name>A0ABR8CTC7_9NOST</name>
<evidence type="ECO:0000313" key="3">
    <source>
        <dbReference type="Proteomes" id="UP000607281"/>
    </source>
</evidence>
<organism evidence="2 3">
    <name type="scientific">Anabaena subtropica FACHB-260</name>
    <dbReference type="NCBI Taxonomy" id="2692884"/>
    <lineage>
        <taxon>Bacteria</taxon>
        <taxon>Bacillati</taxon>
        <taxon>Cyanobacteriota</taxon>
        <taxon>Cyanophyceae</taxon>
        <taxon>Nostocales</taxon>
        <taxon>Nostocaceae</taxon>
        <taxon>Anabaena</taxon>
    </lineage>
</organism>
<keyword evidence="3" id="KW-1185">Reference proteome</keyword>
<dbReference type="InterPro" id="IPR040837">
    <property type="entry name" value="Bact_RF_family7"/>
</dbReference>
<comment type="caution">
    <text evidence="2">The sequence shown here is derived from an EMBL/GenBank/DDBJ whole genome shotgun (WGS) entry which is preliminary data.</text>
</comment>
<dbReference type="Proteomes" id="UP000607281">
    <property type="component" value="Unassembled WGS sequence"/>
</dbReference>
<evidence type="ECO:0000313" key="2">
    <source>
        <dbReference type="EMBL" id="MBD2346446.1"/>
    </source>
</evidence>
<accession>A0ABR8CTC7</accession>
<feature type="compositionally biased region" description="Polar residues" evidence="1">
    <location>
        <begin position="181"/>
        <end position="193"/>
    </location>
</feature>
<gene>
    <name evidence="2" type="ORF">H6G18_20165</name>
</gene>
<sequence length="392" mass="44840">MKTLLSIDELKTLIENSLAPSVSLYMPMQKAGTEIRQNPIRFKNLVREAEERLQAMEISSTEIEDLMQPVRELDQTEFWENQDDGLAIFISPRVFRYYRLPIECQELVVVGNQFHFKPLLHLINSDRHFYLLALSQKDIKFFEATRSELHEVEVENMPNSVDEALMYDETAKEGQFRIATSKGSNTNPFTRSQPGAFHGQGSPDKDQPQEVILQYFHAVDAALHEKLHDETAPLILAGVEYLHPIYREANTYPHLQEQAITKRPELFQADELHAQAWEIVEPLFHQPEQKAIDLYQQLAGERTGTTSSDIKEIISAAYYQRVDSLIVPLGQQIWSTFDPDTLAVDLHPEQQPEDGDLLDLAAIHTLLNGGTVYAVEPEKMPNDEPIAAIFRY</sequence>
<protein>
    <submittedName>
        <fullName evidence="2">Uncharacterized protein</fullName>
    </submittedName>
</protein>
<dbReference type="EMBL" id="JACJRF010000044">
    <property type="protein sequence ID" value="MBD2346446.1"/>
    <property type="molecule type" value="Genomic_DNA"/>
</dbReference>